<accession>D3AJ42</accession>
<proteinExistence type="predicted"/>
<dbReference type="Proteomes" id="UP000004968">
    <property type="component" value="Unassembled WGS sequence"/>
</dbReference>
<sequence length="104" mass="11740">MYDAKMDVYRWTDVEIDGITKQVRAAVATGRPCRYSSSGQVSTGAPNPAIVNSHKLFCSLEEDIREGDQLLITLRTGKNIEADLGECHPYSYQWQCEIKRDDNV</sequence>
<evidence type="ECO:0000313" key="2">
    <source>
        <dbReference type="Proteomes" id="UP000004968"/>
    </source>
</evidence>
<organism evidence="1 2">
    <name type="scientific">Hungatella hathewayi DSM 13479</name>
    <dbReference type="NCBI Taxonomy" id="566550"/>
    <lineage>
        <taxon>Bacteria</taxon>
        <taxon>Bacillati</taxon>
        <taxon>Bacillota</taxon>
        <taxon>Clostridia</taxon>
        <taxon>Lachnospirales</taxon>
        <taxon>Lachnospiraceae</taxon>
        <taxon>Hungatella</taxon>
    </lineage>
</organism>
<dbReference type="EMBL" id="ACIO01000307">
    <property type="protein sequence ID" value="EFC98166.1"/>
    <property type="molecule type" value="Genomic_DNA"/>
</dbReference>
<gene>
    <name evidence="1" type="ORF">CLOSTHATH_03632</name>
</gene>
<name>D3AJ42_9FIRM</name>
<dbReference type="AlphaFoldDB" id="D3AJ42"/>
<reference evidence="1 2" key="1">
    <citation type="submission" date="2010-01" db="EMBL/GenBank/DDBJ databases">
        <authorList>
            <person name="Weinstock G."/>
            <person name="Sodergren E."/>
            <person name="Clifton S."/>
            <person name="Fulton L."/>
            <person name="Fulton B."/>
            <person name="Courtney L."/>
            <person name="Fronick C."/>
            <person name="Harrison M."/>
            <person name="Strong C."/>
            <person name="Farmer C."/>
            <person name="Delahaunty K."/>
            <person name="Markovic C."/>
            <person name="Hall O."/>
            <person name="Minx P."/>
            <person name="Tomlinson C."/>
            <person name="Mitreva M."/>
            <person name="Nelson J."/>
            <person name="Hou S."/>
            <person name="Wollam A."/>
            <person name="Pepin K.H."/>
            <person name="Johnson M."/>
            <person name="Bhonagiri V."/>
            <person name="Nash W.E."/>
            <person name="Warren W."/>
            <person name="Chinwalla A."/>
            <person name="Mardis E.R."/>
            <person name="Wilson R.K."/>
        </authorList>
    </citation>
    <scope>NUCLEOTIDE SEQUENCE [LARGE SCALE GENOMIC DNA]</scope>
    <source>
        <strain evidence="1 2">DSM 13479</strain>
    </source>
</reference>
<evidence type="ECO:0000313" key="1">
    <source>
        <dbReference type="EMBL" id="EFC98166.1"/>
    </source>
</evidence>
<comment type="caution">
    <text evidence="1">The sequence shown here is derived from an EMBL/GenBank/DDBJ whole genome shotgun (WGS) entry which is preliminary data.</text>
</comment>
<protein>
    <submittedName>
        <fullName evidence="1">Uncharacterized protein</fullName>
    </submittedName>
</protein>
<dbReference type="HOGENOM" id="CLU_2154047_0_0_9"/>